<name>A0A1V2LGS6_PICKU</name>
<feature type="region of interest" description="Disordered" evidence="1">
    <location>
        <begin position="1"/>
        <end position="22"/>
    </location>
</feature>
<organism evidence="2 3">
    <name type="scientific">Pichia kudriavzevii</name>
    <name type="common">Yeast</name>
    <name type="synonym">Issatchenkia orientalis</name>
    <dbReference type="NCBI Taxonomy" id="4909"/>
    <lineage>
        <taxon>Eukaryota</taxon>
        <taxon>Fungi</taxon>
        <taxon>Dikarya</taxon>
        <taxon>Ascomycota</taxon>
        <taxon>Saccharomycotina</taxon>
        <taxon>Pichiomycetes</taxon>
        <taxon>Pichiales</taxon>
        <taxon>Pichiaceae</taxon>
        <taxon>Pichia</taxon>
    </lineage>
</organism>
<comment type="caution">
    <text evidence="2">The sequence shown here is derived from an EMBL/GenBank/DDBJ whole genome shotgun (WGS) entry which is preliminary data.</text>
</comment>
<protein>
    <submittedName>
        <fullName evidence="2">Uncharacterized protein</fullName>
    </submittedName>
</protein>
<evidence type="ECO:0000313" key="2">
    <source>
        <dbReference type="EMBL" id="ONH71001.1"/>
    </source>
</evidence>
<feature type="compositionally biased region" description="Polar residues" evidence="1">
    <location>
        <begin position="1"/>
        <end position="13"/>
    </location>
</feature>
<reference evidence="3" key="1">
    <citation type="journal article" date="2017" name="Genome Announc.">
        <title>Genome sequences of Cyberlindnera fabianii 65, Pichia kudriavzevii 129, and Saccharomyces cerevisiae 131 isolated from fermented masau fruits in Zimbabwe.</title>
        <authorList>
            <person name="van Rijswijck I.M.H."/>
            <person name="Derks M.F.L."/>
            <person name="Abee T."/>
            <person name="de Ridder D."/>
            <person name="Smid E.J."/>
        </authorList>
    </citation>
    <scope>NUCLEOTIDE SEQUENCE [LARGE SCALE GENOMIC DNA]</scope>
    <source>
        <strain evidence="3">129</strain>
    </source>
</reference>
<evidence type="ECO:0000313" key="3">
    <source>
        <dbReference type="Proteomes" id="UP000189274"/>
    </source>
</evidence>
<gene>
    <name evidence="2" type="ORF">BOH78_4810</name>
</gene>
<sequence length="75" mass="7692">MPPTNGTNGSSRQGAPPKTSGSFCAISTRATGGHALWRWRRFVNAGLRMGIWSARGPSTATTATTATTGALTGGR</sequence>
<accession>A0A1V2LGS6</accession>
<proteinExistence type="predicted"/>
<dbReference type="AlphaFoldDB" id="A0A1V2LGS6"/>
<dbReference type="EMBL" id="MQVM01000045">
    <property type="protein sequence ID" value="ONH71001.1"/>
    <property type="molecule type" value="Genomic_DNA"/>
</dbReference>
<evidence type="ECO:0000256" key="1">
    <source>
        <dbReference type="SAM" id="MobiDB-lite"/>
    </source>
</evidence>
<dbReference type="Proteomes" id="UP000189274">
    <property type="component" value="Unassembled WGS sequence"/>
</dbReference>